<evidence type="ECO:0000313" key="4">
    <source>
        <dbReference type="Proteomes" id="UP000503840"/>
    </source>
</evidence>
<dbReference type="InterPro" id="IPR011006">
    <property type="entry name" value="CheY-like_superfamily"/>
</dbReference>
<dbReference type="CDD" id="cd17569">
    <property type="entry name" value="REC_HupR-like"/>
    <property type="match status" value="1"/>
</dbReference>
<dbReference type="SMART" id="SM00448">
    <property type="entry name" value="REC"/>
    <property type="match status" value="1"/>
</dbReference>
<dbReference type="PANTHER" id="PTHR45228">
    <property type="entry name" value="CYCLIC DI-GMP PHOSPHODIESTERASE TM_0186-RELATED"/>
    <property type="match status" value="1"/>
</dbReference>
<dbReference type="PROSITE" id="PS50110">
    <property type="entry name" value="RESPONSE_REGULATORY"/>
    <property type="match status" value="1"/>
</dbReference>
<protein>
    <submittedName>
        <fullName evidence="3">Response regulator receiver modulated metal-depenent phosphohydrolase</fullName>
    </submittedName>
</protein>
<dbReference type="GO" id="GO:0016787">
    <property type="term" value="F:hydrolase activity"/>
    <property type="evidence" value="ECO:0007669"/>
    <property type="project" value="UniProtKB-KW"/>
</dbReference>
<evidence type="ECO:0000259" key="2">
    <source>
        <dbReference type="PROSITE" id="PS50110"/>
    </source>
</evidence>
<keyword evidence="4" id="KW-1185">Reference proteome</keyword>
<keyword evidence="1" id="KW-0597">Phosphoprotein</keyword>
<reference evidence="3 4" key="1">
    <citation type="submission" date="2020-05" db="EMBL/GenBank/DDBJ databases">
        <title>Draft genome sequence of Desulfovibrio sp. strain HN2T.</title>
        <authorList>
            <person name="Ueno A."/>
            <person name="Tamazawa S."/>
            <person name="Tamamura S."/>
            <person name="Murakami T."/>
            <person name="Kiyama T."/>
            <person name="Inomata H."/>
            <person name="Amano Y."/>
            <person name="Miyakawa K."/>
            <person name="Tamaki H."/>
            <person name="Naganuma T."/>
            <person name="Kaneko K."/>
        </authorList>
    </citation>
    <scope>NUCLEOTIDE SEQUENCE [LARGE SCALE GENOMIC DNA]</scope>
    <source>
        <strain evidence="3 4">HN2</strain>
    </source>
</reference>
<feature type="domain" description="Response regulatory" evidence="2">
    <location>
        <begin position="11"/>
        <end position="126"/>
    </location>
</feature>
<accession>A0A7J0BF11</accession>
<dbReference type="SUPFAM" id="SSF52172">
    <property type="entry name" value="CheY-like"/>
    <property type="match status" value="1"/>
</dbReference>
<dbReference type="Pfam" id="PF13487">
    <property type="entry name" value="HD_5"/>
    <property type="match status" value="1"/>
</dbReference>
<dbReference type="Gene3D" id="1.10.3210.10">
    <property type="entry name" value="Hypothetical protein af1432"/>
    <property type="match status" value="1"/>
</dbReference>
<proteinExistence type="predicted"/>
<dbReference type="AlphaFoldDB" id="A0A7J0BF11"/>
<keyword evidence="3" id="KW-0378">Hydrolase</keyword>
<dbReference type="EMBL" id="BLVO01000004">
    <property type="protein sequence ID" value="GFM31745.1"/>
    <property type="molecule type" value="Genomic_DNA"/>
</dbReference>
<evidence type="ECO:0000256" key="1">
    <source>
        <dbReference type="PROSITE-ProRule" id="PRU00169"/>
    </source>
</evidence>
<dbReference type="RefSeq" id="WP_174403456.1">
    <property type="nucleotide sequence ID" value="NZ_BLVO01000004.1"/>
</dbReference>
<organism evidence="3 4">
    <name type="scientific">Desulfovibrio subterraneus</name>
    <dbReference type="NCBI Taxonomy" id="2718620"/>
    <lineage>
        <taxon>Bacteria</taxon>
        <taxon>Pseudomonadati</taxon>
        <taxon>Thermodesulfobacteriota</taxon>
        <taxon>Desulfovibrionia</taxon>
        <taxon>Desulfovibrionales</taxon>
        <taxon>Desulfovibrionaceae</taxon>
        <taxon>Desulfovibrio</taxon>
    </lineage>
</organism>
<dbReference type="Proteomes" id="UP000503840">
    <property type="component" value="Unassembled WGS sequence"/>
</dbReference>
<sequence length="392" mass="43830">MTQLQEGKNNRVLFVDDEANILASFKRTLCKRFDITTATSPLAGLDIIRDHPTFAVVISDLKMPSMNGVEFLHEVRSLAPDTIRILLTGYADTDASVAAVNEGAVFRFLTKPCQTETLIRAIEAGVNQHNLVVSERELLRGTLRGSIKVLSEVLALTNPEAFGRSERIKRHMVALSRHFNRQDALKLELAAMLCQIGCVTLTSEVLTKQMHGEELDGEEQQLFDMHPSVGYDLLNHIPRMRDVAQIIQQQNVPLGHDKDLHFGSRALKIMLDYDTLLSRGMVPGEALLHMRDTRGVYDKEILAAFQQTVLDQEVQITDELYLEDLRPGQIAAQDIETRDGVLLASKGQELSDACIARIRNFAKAYGLDEPIRMILPDQPDQPDQEESADPPV</sequence>
<dbReference type="Pfam" id="PF00072">
    <property type="entry name" value="Response_reg"/>
    <property type="match status" value="1"/>
</dbReference>
<feature type="modified residue" description="4-aspartylphosphate" evidence="1">
    <location>
        <position position="60"/>
    </location>
</feature>
<gene>
    <name evidence="3" type="ORF">DSM101010T_01100</name>
</gene>
<dbReference type="Gene3D" id="3.40.50.2300">
    <property type="match status" value="1"/>
</dbReference>
<name>A0A7J0BF11_9BACT</name>
<dbReference type="PANTHER" id="PTHR45228:SF8">
    <property type="entry name" value="TWO-COMPONENT RESPONSE REGULATOR-RELATED"/>
    <property type="match status" value="1"/>
</dbReference>
<evidence type="ECO:0000313" key="3">
    <source>
        <dbReference type="EMBL" id="GFM31745.1"/>
    </source>
</evidence>
<dbReference type="GO" id="GO:0000160">
    <property type="term" value="P:phosphorelay signal transduction system"/>
    <property type="evidence" value="ECO:0007669"/>
    <property type="project" value="InterPro"/>
</dbReference>
<comment type="caution">
    <text evidence="3">The sequence shown here is derived from an EMBL/GenBank/DDBJ whole genome shotgun (WGS) entry which is preliminary data.</text>
</comment>
<dbReference type="InterPro" id="IPR001789">
    <property type="entry name" value="Sig_transdc_resp-reg_receiver"/>
</dbReference>
<dbReference type="InterPro" id="IPR052020">
    <property type="entry name" value="Cyclic_di-GMP/3'3'-cGAMP_PDE"/>
</dbReference>